<evidence type="ECO:0000313" key="2">
    <source>
        <dbReference type="EMBL" id="KAF5708288.1"/>
    </source>
</evidence>
<feature type="region of interest" description="Disordered" evidence="1">
    <location>
        <begin position="1"/>
        <end position="28"/>
    </location>
</feature>
<dbReference type="Proteomes" id="UP000532311">
    <property type="component" value="Unassembled WGS sequence"/>
</dbReference>
<comment type="caution">
    <text evidence="2">The sequence shown here is derived from an EMBL/GenBank/DDBJ whole genome shotgun (WGS) entry which is preliminary data.</text>
</comment>
<keyword evidence="2" id="KW-0418">Kinase</keyword>
<name>A0A8H5Y954_9HYPO</name>
<dbReference type="SUPFAM" id="SSF140860">
    <property type="entry name" value="Pseudo ankyrin repeat-like"/>
    <property type="match status" value="1"/>
</dbReference>
<gene>
    <name evidence="2" type="ORF">FGLOB1_6502</name>
</gene>
<sequence length="241" mass="27138">MSFTIRPGPGGHRILEPLGEPSTMPPKSTLLPIEEEDTSISAFKMAVMGGYEARARDLYESEHCDISCRRVDEDGYDTTLLAPLIWTSRKYSNFDKQVLFLLYLTPPNAEEFFRACIPSGSTTNEGLSIFHMSVMLDESPTNSKPRTPRQVISAIIEMYPEPEYLKAVNTEFGATIHIAVECGNLDALEELKDEGVEWNFLKAYGETPLDVTGRRVLRVPEISQQSVIYKVLNSRKSIRKL</sequence>
<keyword evidence="3" id="KW-1185">Reference proteome</keyword>
<dbReference type="EMBL" id="JAAQPF010000273">
    <property type="protein sequence ID" value="KAF5708288.1"/>
    <property type="molecule type" value="Genomic_DNA"/>
</dbReference>
<evidence type="ECO:0000256" key="1">
    <source>
        <dbReference type="SAM" id="MobiDB-lite"/>
    </source>
</evidence>
<reference evidence="2 3" key="1">
    <citation type="submission" date="2020-05" db="EMBL/GenBank/DDBJ databases">
        <title>Identification and distribution of gene clusters putatively required for synthesis of sphingolipid metabolism inhibitors in phylogenetically diverse species of the filamentous fungus Fusarium.</title>
        <authorList>
            <person name="Kim H.-S."/>
            <person name="Busman M."/>
            <person name="Brown D.W."/>
            <person name="Divon H."/>
            <person name="Uhlig S."/>
            <person name="Proctor R.H."/>
        </authorList>
    </citation>
    <scope>NUCLEOTIDE SEQUENCE [LARGE SCALE GENOMIC DNA]</scope>
    <source>
        <strain evidence="2 3">NRRL 26131</strain>
    </source>
</reference>
<dbReference type="AlphaFoldDB" id="A0A8H5Y954"/>
<dbReference type="GO" id="GO:0016301">
    <property type="term" value="F:kinase activity"/>
    <property type="evidence" value="ECO:0007669"/>
    <property type="project" value="UniProtKB-KW"/>
</dbReference>
<organism evidence="2 3">
    <name type="scientific">Fusarium globosum</name>
    <dbReference type="NCBI Taxonomy" id="78864"/>
    <lineage>
        <taxon>Eukaryota</taxon>
        <taxon>Fungi</taxon>
        <taxon>Dikarya</taxon>
        <taxon>Ascomycota</taxon>
        <taxon>Pezizomycotina</taxon>
        <taxon>Sordariomycetes</taxon>
        <taxon>Hypocreomycetidae</taxon>
        <taxon>Hypocreales</taxon>
        <taxon>Nectriaceae</taxon>
        <taxon>Fusarium</taxon>
        <taxon>Fusarium fujikuroi species complex</taxon>
    </lineage>
</organism>
<keyword evidence="2" id="KW-0808">Transferase</keyword>
<protein>
    <submittedName>
        <fullName evidence="2">CAMK DCAMKL kinase</fullName>
    </submittedName>
</protein>
<proteinExistence type="predicted"/>
<evidence type="ECO:0000313" key="3">
    <source>
        <dbReference type="Proteomes" id="UP000532311"/>
    </source>
</evidence>
<accession>A0A8H5Y954</accession>